<keyword evidence="1" id="KW-0732">Signal</keyword>
<accession>A0A4R2L1T2</accession>
<dbReference type="RefSeq" id="WP_117314691.1">
    <property type="nucleotide sequence ID" value="NZ_QQSW01000001.1"/>
</dbReference>
<dbReference type="SUPFAM" id="SSF53335">
    <property type="entry name" value="S-adenosyl-L-methionine-dependent methyltransferases"/>
    <property type="match status" value="1"/>
</dbReference>
<dbReference type="GO" id="GO:0032259">
    <property type="term" value="P:methylation"/>
    <property type="evidence" value="ECO:0007669"/>
    <property type="project" value="UniProtKB-KW"/>
</dbReference>
<evidence type="ECO:0000313" key="2">
    <source>
        <dbReference type="EMBL" id="TCO77829.1"/>
    </source>
</evidence>
<evidence type="ECO:0000256" key="1">
    <source>
        <dbReference type="SAM" id="SignalP"/>
    </source>
</evidence>
<dbReference type="PIRSF" id="PIRSF031679">
    <property type="entry name" value="Mtase_Alr7345_prd"/>
    <property type="match status" value="1"/>
</dbReference>
<organism evidence="2 3">
    <name type="scientific">Chromatocurvus halotolerans</name>
    <dbReference type="NCBI Taxonomy" id="1132028"/>
    <lineage>
        <taxon>Bacteria</taxon>
        <taxon>Pseudomonadati</taxon>
        <taxon>Pseudomonadota</taxon>
        <taxon>Gammaproteobacteria</taxon>
        <taxon>Cellvibrionales</taxon>
        <taxon>Halieaceae</taxon>
        <taxon>Chromatocurvus</taxon>
    </lineage>
</organism>
<dbReference type="Proteomes" id="UP000294980">
    <property type="component" value="Unassembled WGS sequence"/>
</dbReference>
<sequence length="266" mass="28788">MLKTGLIALSLALAVPAQAALDWDAALSGEHRSEKNAARDEYRHPRETLEFFGLREGMTVVELSPGGGWYTEVLAPLMADNGRYYAAHGSVNGGAYARRSLGSYLVKLGEDDDTYGRVMVSELSPPNAMAIAPEGSADLVLAFRNIHTWMRAGVLDEVLESVFAALKPGGVFGVVQHRGPEGNSIDDMKNTAYVTEDYVISAVEAAGFTLADRSEVNANPKDTADYENGVWTLPPSLTLGDEDRERYLAIGESDRMTLKFTKPAAE</sequence>
<comment type="caution">
    <text evidence="2">The sequence shown here is derived from an EMBL/GenBank/DDBJ whole genome shotgun (WGS) entry which is preliminary data.</text>
</comment>
<dbReference type="AlphaFoldDB" id="A0A4R2L1T2"/>
<dbReference type="InterPro" id="IPR029063">
    <property type="entry name" value="SAM-dependent_MTases_sf"/>
</dbReference>
<evidence type="ECO:0000313" key="3">
    <source>
        <dbReference type="Proteomes" id="UP000294980"/>
    </source>
</evidence>
<protein>
    <submittedName>
        <fullName evidence="2">Putative methyltransferase</fullName>
    </submittedName>
</protein>
<gene>
    <name evidence="2" type="ORF">EV688_102286</name>
</gene>
<feature type="chain" id="PRO_5020283068" evidence="1">
    <location>
        <begin position="20"/>
        <end position="266"/>
    </location>
</feature>
<reference evidence="2 3" key="1">
    <citation type="submission" date="2019-03" db="EMBL/GenBank/DDBJ databases">
        <title>Genomic Encyclopedia of Type Strains, Phase IV (KMG-IV): sequencing the most valuable type-strain genomes for metagenomic binning, comparative biology and taxonomic classification.</title>
        <authorList>
            <person name="Goeker M."/>
        </authorList>
    </citation>
    <scope>NUCLEOTIDE SEQUENCE [LARGE SCALE GENOMIC DNA]</scope>
    <source>
        <strain evidence="2 3">DSM 23344</strain>
    </source>
</reference>
<dbReference type="GO" id="GO:0008168">
    <property type="term" value="F:methyltransferase activity"/>
    <property type="evidence" value="ECO:0007669"/>
    <property type="project" value="UniProtKB-KW"/>
</dbReference>
<feature type="signal peptide" evidence="1">
    <location>
        <begin position="1"/>
        <end position="19"/>
    </location>
</feature>
<dbReference type="Gene3D" id="3.40.50.150">
    <property type="entry name" value="Vaccinia Virus protein VP39"/>
    <property type="match status" value="1"/>
</dbReference>
<keyword evidence="2" id="KW-0489">Methyltransferase</keyword>
<keyword evidence="2" id="KW-0808">Transferase</keyword>
<name>A0A4R2L1T2_9GAMM</name>
<keyword evidence="3" id="KW-1185">Reference proteome</keyword>
<proteinExistence type="predicted"/>
<dbReference type="EMBL" id="SLWX01000002">
    <property type="protein sequence ID" value="TCO77829.1"/>
    <property type="molecule type" value="Genomic_DNA"/>
</dbReference>
<dbReference type="InterPro" id="IPR016980">
    <property type="entry name" value="S-AdoMet-dep_MeTrfase_Alr7345"/>
</dbReference>
<dbReference type="OrthoDB" id="9801692at2"/>